<dbReference type="InterPro" id="IPR023380">
    <property type="entry name" value="DsbB-like_sf"/>
</dbReference>
<keyword evidence="2" id="KW-0813">Transport</keyword>
<keyword evidence="4" id="KW-0997">Cell inner membrane</keyword>
<name>A0A7H9CLP8_9BACT</name>
<dbReference type="Pfam" id="PF02600">
    <property type="entry name" value="DsbB"/>
    <property type="match status" value="1"/>
</dbReference>
<dbReference type="Gene3D" id="1.20.1550.10">
    <property type="entry name" value="DsbB-like"/>
    <property type="match status" value="1"/>
</dbReference>
<feature type="transmembrane region" description="Helical" evidence="16">
    <location>
        <begin position="12"/>
        <end position="34"/>
    </location>
</feature>
<keyword evidence="5 16" id="KW-0812">Transmembrane</keyword>
<proteinExistence type="inferred from homology"/>
<dbReference type="KEGG" id="cinf:CINF_1243"/>
<dbReference type="GO" id="GO:0015035">
    <property type="term" value="F:protein-disulfide reductase activity"/>
    <property type="evidence" value="ECO:0007669"/>
    <property type="project" value="InterPro"/>
</dbReference>
<keyword evidence="11" id="KW-0676">Redox-active center</keyword>
<dbReference type="PANTHER" id="PTHR36570:SF1">
    <property type="entry name" value="PROTEIN-DISULFIDE OXIDOREDUCTASE DSBI"/>
    <property type="match status" value="1"/>
</dbReference>
<keyword evidence="8" id="KW-0560">Oxidoreductase</keyword>
<dbReference type="InterPro" id="IPR050183">
    <property type="entry name" value="DsbB"/>
</dbReference>
<accession>A0A7H9CLP8</accession>
<dbReference type="InterPro" id="IPR003752">
    <property type="entry name" value="DiS_bond_form_DsbB/BdbC"/>
</dbReference>
<evidence type="ECO:0000256" key="10">
    <source>
        <dbReference type="ARBA" id="ARBA00023157"/>
    </source>
</evidence>
<evidence type="ECO:0000256" key="2">
    <source>
        <dbReference type="ARBA" id="ARBA00022448"/>
    </source>
</evidence>
<dbReference type="GO" id="GO:0006457">
    <property type="term" value="P:protein folding"/>
    <property type="evidence" value="ECO:0007669"/>
    <property type="project" value="InterPro"/>
</dbReference>
<feature type="transmembrane region" description="Helical" evidence="16">
    <location>
        <begin position="46"/>
        <end position="64"/>
    </location>
</feature>
<evidence type="ECO:0000256" key="8">
    <source>
        <dbReference type="ARBA" id="ARBA00023002"/>
    </source>
</evidence>
<gene>
    <name evidence="17" type="primary">dsbB</name>
    <name evidence="17" type="ORF">CINF_1243</name>
</gene>
<evidence type="ECO:0000256" key="5">
    <source>
        <dbReference type="ARBA" id="ARBA00022692"/>
    </source>
</evidence>
<dbReference type="AlphaFoldDB" id="A0A7H9CLP8"/>
<dbReference type="NCBIfam" id="NF003304">
    <property type="entry name" value="PRK04307.1"/>
    <property type="match status" value="1"/>
</dbReference>
<keyword evidence="18" id="KW-1185">Reference proteome</keyword>
<feature type="transmembrane region" description="Helical" evidence="16">
    <location>
        <begin position="181"/>
        <end position="203"/>
    </location>
</feature>
<evidence type="ECO:0000256" key="14">
    <source>
        <dbReference type="ARBA" id="ARBA00038526"/>
    </source>
</evidence>
<evidence type="ECO:0000256" key="6">
    <source>
        <dbReference type="ARBA" id="ARBA00022982"/>
    </source>
</evidence>
<evidence type="ECO:0000256" key="1">
    <source>
        <dbReference type="ARBA" id="ARBA00004429"/>
    </source>
</evidence>
<dbReference type="SUPFAM" id="SSF158442">
    <property type="entry name" value="DsbB-like"/>
    <property type="match status" value="1"/>
</dbReference>
<evidence type="ECO:0000256" key="3">
    <source>
        <dbReference type="ARBA" id="ARBA00022475"/>
    </source>
</evidence>
<comment type="subunit">
    <text evidence="14">Interacts with DsbL.</text>
</comment>
<evidence type="ECO:0000313" key="17">
    <source>
        <dbReference type="EMBL" id="QLI05729.1"/>
    </source>
</evidence>
<keyword evidence="9 16" id="KW-0472">Membrane</keyword>
<feature type="transmembrane region" description="Helical" evidence="16">
    <location>
        <begin position="73"/>
        <end position="94"/>
    </location>
</feature>
<comment type="similarity">
    <text evidence="13">Belongs to the DsbB family. DsbI subfamily.</text>
</comment>
<dbReference type="GO" id="GO:0005886">
    <property type="term" value="C:plasma membrane"/>
    <property type="evidence" value="ECO:0007669"/>
    <property type="project" value="UniProtKB-SubCell"/>
</dbReference>
<evidence type="ECO:0000256" key="7">
    <source>
        <dbReference type="ARBA" id="ARBA00022989"/>
    </source>
</evidence>
<comment type="function">
    <text evidence="12">Required for disulfide bond formation in some proteins. Part of a redox system composed of DsbI and DsbL that mediates formation of an essential disulfide bond in AssT.</text>
</comment>
<dbReference type="EMBL" id="CP049075">
    <property type="protein sequence ID" value="QLI05729.1"/>
    <property type="molecule type" value="Genomic_DNA"/>
</dbReference>
<comment type="subcellular location">
    <subcellularLocation>
        <location evidence="1">Cell inner membrane</location>
        <topology evidence="1">Multi-pass membrane protein</topology>
    </subcellularLocation>
</comment>
<evidence type="ECO:0000256" key="9">
    <source>
        <dbReference type="ARBA" id="ARBA00023136"/>
    </source>
</evidence>
<dbReference type="Proteomes" id="UP000509414">
    <property type="component" value="Chromosome"/>
</dbReference>
<protein>
    <recommendedName>
        <fullName evidence="15">Putative protein-disulfide oxidoreductase DsbI</fullName>
    </recommendedName>
</protein>
<dbReference type="RefSeq" id="WP_179974906.1">
    <property type="nucleotide sequence ID" value="NZ_CP049075.1"/>
</dbReference>
<keyword evidence="7 16" id="KW-1133">Transmembrane helix</keyword>
<reference evidence="17 18" key="1">
    <citation type="submission" date="2020-02" db="EMBL/GenBank/DDBJ databases">
        <title>Complete genome sequence of the novel Campylobacter species Candidatus Campylobacter infans.</title>
        <authorList>
            <person name="Duim B."/>
            <person name="Zomer A."/>
            <person name="van der Graaf L."/>
            <person name="Wagenaar J."/>
        </authorList>
    </citation>
    <scope>NUCLEOTIDE SEQUENCE [LARGE SCALE GENOMIC DNA]</scope>
    <source>
        <strain evidence="17 18">19S00001</strain>
    </source>
</reference>
<evidence type="ECO:0000256" key="4">
    <source>
        <dbReference type="ARBA" id="ARBA00022519"/>
    </source>
</evidence>
<keyword evidence="10" id="KW-1015">Disulfide bond</keyword>
<sequence>MINKISTWQKQRFIWFLMAFASILLVIIAHSFFQHYLYMPPCEQCVYIRFAFLCMALGGIVACINPKIIILRLFGYAFGFFACIFGMMCSVKLLNNHNAIQSENPFGVQNCSLYPHYPFGLKFDEWWPSLFLPTGGCGIDSPAVPPNVHLSDIQSYFINLYSDGWFLLPQFKILNMAHCTLFAFGLGFVLLFIMGFCMVFASFKARD</sequence>
<evidence type="ECO:0000256" key="11">
    <source>
        <dbReference type="ARBA" id="ARBA00023284"/>
    </source>
</evidence>
<keyword evidence="3" id="KW-1003">Cell membrane</keyword>
<evidence type="ECO:0000256" key="16">
    <source>
        <dbReference type="SAM" id="Phobius"/>
    </source>
</evidence>
<dbReference type="PANTHER" id="PTHR36570">
    <property type="entry name" value="DISULFIDE BOND FORMATION PROTEIN B"/>
    <property type="match status" value="1"/>
</dbReference>
<organism evidence="17 18">
    <name type="scientific">Candidatus Campylobacter infans</name>
    <dbReference type="NCBI Taxonomy" id="2561898"/>
    <lineage>
        <taxon>Bacteria</taxon>
        <taxon>Pseudomonadati</taxon>
        <taxon>Campylobacterota</taxon>
        <taxon>Epsilonproteobacteria</taxon>
        <taxon>Campylobacterales</taxon>
        <taxon>Campylobacteraceae</taxon>
        <taxon>Campylobacter</taxon>
    </lineage>
</organism>
<keyword evidence="6" id="KW-0249">Electron transport</keyword>
<evidence type="ECO:0000256" key="12">
    <source>
        <dbReference type="ARBA" id="ARBA00037310"/>
    </source>
</evidence>
<evidence type="ECO:0000313" key="18">
    <source>
        <dbReference type="Proteomes" id="UP000509414"/>
    </source>
</evidence>
<evidence type="ECO:0000256" key="13">
    <source>
        <dbReference type="ARBA" id="ARBA00038060"/>
    </source>
</evidence>
<evidence type="ECO:0000256" key="15">
    <source>
        <dbReference type="ARBA" id="ARBA00039389"/>
    </source>
</evidence>